<accession>A0A923I6E8</accession>
<comment type="caution">
    <text evidence="2">The sequence shown here is derived from an EMBL/GenBank/DDBJ whole genome shotgun (WGS) entry which is preliminary data.</text>
</comment>
<evidence type="ECO:0000313" key="3">
    <source>
        <dbReference type="Proteomes" id="UP000659630"/>
    </source>
</evidence>
<dbReference type="PANTHER" id="PTHR21180">
    <property type="entry name" value="ENDONUCLEASE/EXONUCLEASE/PHOSPHATASE FAMILY DOMAIN-CONTAINING PROTEIN 1"/>
    <property type="match status" value="1"/>
</dbReference>
<keyword evidence="3" id="KW-1185">Reference proteome</keyword>
<dbReference type="EMBL" id="JACONZ010000001">
    <property type="protein sequence ID" value="MBC5580004.1"/>
    <property type="molecule type" value="Genomic_DNA"/>
</dbReference>
<dbReference type="SUPFAM" id="SSF47781">
    <property type="entry name" value="RuvA domain 2-like"/>
    <property type="match status" value="1"/>
</dbReference>
<dbReference type="InterPro" id="IPR003583">
    <property type="entry name" value="Hlx-hairpin-Hlx_DNA-bd_motif"/>
</dbReference>
<dbReference type="InterPro" id="IPR010994">
    <property type="entry name" value="RuvA_2-like"/>
</dbReference>
<dbReference type="Pfam" id="PF12836">
    <property type="entry name" value="HHH_3"/>
    <property type="match status" value="1"/>
</dbReference>
<organism evidence="2 3">
    <name type="scientific">Anaerofilum hominis</name>
    <dbReference type="NCBI Taxonomy" id="2763016"/>
    <lineage>
        <taxon>Bacteria</taxon>
        <taxon>Bacillati</taxon>
        <taxon>Bacillota</taxon>
        <taxon>Clostridia</taxon>
        <taxon>Eubacteriales</taxon>
        <taxon>Oscillospiraceae</taxon>
        <taxon>Anaerofilum</taxon>
    </lineage>
</organism>
<dbReference type="GO" id="GO:0015627">
    <property type="term" value="C:type II protein secretion system complex"/>
    <property type="evidence" value="ECO:0007669"/>
    <property type="project" value="TreeGrafter"/>
</dbReference>
<feature type="domain" description="Helix-hairpin-helix DNA-binding motif class 1" evidence="1">
    <location>
        <begin position="94"/>
        <end position="113"/>
    </location>
</feature>
<protein>
    <submittedName>
        <fullName evidence="2">Helix-hairpin-helix domain-containing protein</fullName>
    </submittedName>
</protein>
<dbReference type="SMART" id="SM00278">
    <property type="entry name" value="HhH1"/>
    <property type="match status" value="2"/>
</dbReference>
<dbReference type="Gene3D" id="1.10.150.280">
    <property type="entry name" value="AF1531-like domain"/>
    <property type="match status" value="1"/>
</dbReference>
<name>A0A923I6E8_9FIRM</name>
<dbReference type="Proteomes" id="UP000659630">
    <property type="component" value="Unassembled WGS sequence"/>
</dbReference>
<dbReference type="RefSeq" id="WP_186886382.1">
    <property type="nucleotide sequence ID" value="NZ_JACONZ010000001.1"/>
</dbReference>
<gene>
    <name evidence="2" type="ORF">H8S23_00615</name>
</gene>
<dbReference type="GO" id="GO:0003677">
    <property type="term" value="F:DNA binding"/>
    <property type="evidence" value="ECO:0007669"/>
    <property type="project" value="InterPro"/>
</dbReference>
<dbReference type="GO" id="GO:0015628">
    <property type="term" value="P:protein secretion by the type II secretion system"/>
    <property type="evidence" value="ECO:0007669"/>
    <property type="project" value="TreeGrafter"/>
</dbReference>
<dbReference type="NCBIfam" id="TIGR00426">
    <property type="entry name" value="competence protein ComEA helix-hairpin-helix repeat region"/>
    <property type="match status" value="1"/>
</dbReference>
<evidence type="ECO:0000259" key="1">
    <source>
        <dbReference type="SMART" id="SM00278"/>
    </source>
</evidence>
<sequence>MSGEGRRGAAKTALLFAVLTAVLAAAALAYYPPLQGGPPRSAAQGGAWDAVQDGRLDLNTAAAADLQALPGIGEVKAAAIVAYREAHGGFSSVEELLQVRGIGEKLFADLKAHVCI</sequence>
<dbReference type="InterPro" id="IPR004509">
    <property type="entry name" value="Competence_ComEA_HhH"/>
</dbReference>
<dbReference type="GO" id="GO:0006281">
    <property type="term" value="P:DNA repair"/>
    <property type="evidence" value="ECO:0007669"/>
    <property type="project" value="InterPro"/>
</dbReference>
<dbReference type="InterPro" id="IPR051675">
    <property type="entry name" value="Endo/Exo/Phosphatase_dom_1"/>
</dbReference>
<reference evidence="2" key="1">
    <citation type="submission" date="2020-08" db="EMBL/GenBank/DDBJ databases">
        <title>Genome public.</title>
        <authorList>
            <person name="Liu C."/>
            <person name="Sun Q."/>
        </authorList>
    </citation>
    <scope>NUCLEOTIDE SEQUENCE</scope>
    <source>
        <strain evidence="2">BX8</strain>
    </source>
</reference>
<dbReference type="PANTHER" id="PTHR21180:SF32">
    <property type="entry name" value="ENDONUCLEASE_EXONUCLEASE_PHOSPHATASE FAMILY DOMAIN-CONTAINING PROTEIN 1"/>
    <property type="match status" value="1"/>
</dbReference>
<feature type="domain" description="Helix-hairpin-helix DNA-binding motif class 1" evidence="1">
    <location>
        <begin position="64"/>
        <end position="83"/>
    </location>
</feature>
<dbReference type="AlphaFoldDB" id="A0A923I6E8"/>
<proteinExistence type="predicted"/>
<evidence type="ECO:0000313" key="2">
    <source>
        <dbReference type="EMBL" id="MBC5580004.1"/>
    </source>
</evidence>